<gene>
    <name evidence="7" type="ORF">CGL51_09195</name>
    <name evidence="8" type="ORF">CGL52_05375</name>
</gene>
<dbReference type="OrthoDB" id="35891at2157"/>
<evidence type="ECO:0000313" key="8">
    <source>
        <dbReference type="EMBL" id="RFA99137.1"/>
    </source>
</evidence>
<dbReference type="InterPro" id="IPR014776">
    <property type="entry name" value="4pyrrole_Mease_sub2"/>
</dbReference>
<evidence type="ECO:0000256" key="5">
    <source>
        <dbReference type="ARBA" id="ARBA00022691"/>
    </source>
</evidence>
<dbReference type="AlphaFoldDB" id="A0A371R4X0"/>
<dbReference type="EMBL" id="NMUE01000031">
    <property type="protein sequence ID" value="RFA94846.1"/>
    <property type="molecule type" value="Genomic_DNA"/>
</dbReference>
<dbReference type="GO" id="GO:0032259">
    <property type="term" value="P:methylation"/>
    <property type="evidence" value="ECO:0007669"/>
    <property type="project" value="UniProtKB-KW"/>
</dbReference>
<feature type="domain" description="Tetrapyrrole methylase" evidence="6">
    <location>
        <begin position="5"/>
        <end position="208"/>
    </location>
</feature>
<dbReference type="InterPro" id="IPR014777">
    <property type="entry name" value="4pyrrole_Mease_sub1"/>
</dbReference>
<dbReference type="InterPro" id="IPR000878">
    <property type="entry name" value="4pyrrol_Mease"/>
</dbReference>
<dbReference type="PANTHER" id="PTHR47036:SF1">
    <property type="entry name" value="COBALT-FACTOR III C(17)-METHYLTRANSFERASE-RELATED"/>
    <property type="match status" value="1"/>
</dbReference>
<dbReference type="UniPathway" id="UPA00148"/>
<dbReference type="PANTHER" id="PTHR47036">
    <property type="entry name" value="COBALT-FACTOR III C(17)-METHYLTRANSFERASE-RELATED"/>
    <property type="match status" value="1"/>
</dbReference>
<evidence type="ECO:0000313" key="10">
    <source>
        <dbReference type="Proteomes" id="UP000257123"/>
    </source>
</evidence>
<keyword evidence="4 8" id="KW-0808">Transferase</keyword>
<evidence type="ECO:0000256" key="3">
    <source>
        <dbReference type="ARBA" id="ARBA00022603"/>
    </source>
</evidence>
<comment type="pathway">
    <text evidence="1">Cofactor biosynthesis; adenosylcobalamin biosynthesis.</text>
</comment>
<dbReference type="CDD" id="cd11646">
    <property type="entry name" value="Precorrin_3B_C17_MT"/>
    <property type="match status" value="1"/>
</dbReference>
<dbReference type="GO" id="GO:0009236">
    <property type="term" value="P:cobalamin biosynthetic process"/>
    <property type="evidence" value="ECO:0007669"/>
    <property type="project" value="UniProtKB-UniPathway"/>
</dbReference>
<keyword evidence="2" id="KW-0169">Cobalamin biosynthesis</keyword>
<dbReference type="InterPro" id="IPR035996">
    <property type="entry name" value="4pyrrol_Methylase_sf"/>
</dbReference>
<keyword evidence="5" id="KW-0949">S-adenosyl-L-methionine</keyword>
<dbReference type="Gene3D" id="3.40.1010.10">
    <property type="entry name" value="Cobalt-precorrin-4 Transmethylase, Domain 1"/>
    <property type="match status" value="1"/>
</dbReference>
<reference evidence="9 10" key="1">
    <citation type="submission" date="2017-07" db="EMBL/GenBank/DDBJ databases">
        <title>Draft genome sequence of aerobic hyperthermophilic archaea, Pyrobaculum aerophilum YKB31 and YKB32.</title>
        <authorList>
            <person name="Mochizuki T."/>
            <person name="Berliner A.J."/>
            <person name="Yoshida-Takashima Y."/>
            <person name="Takaki Y."/>
            <person name="Nunoura T."/>
            <person name="Takai K."/>
        </authorList>
    </citation>
    <scope>NUCLEOTIDE SEQUENCE [LARGE SCALE GENOMIC DNA]</scope>
    <source>
        <strain evidence="7 10">YKB31</strain>
        <strain evidence="8 9">YKB32</strain>
    </source>
</reference>
<dbReference type="Proteomes" id="UP000257123">
    <property type="component" value="Unassembled WGS sequence"/>
</dbReference>
<evidence type="ECO:0000256" key="4">
    <source>
        <dbReference type="ARBA" id="ARBA00022679"/>
    </source>
</evidence>
<dbReference type="Pfam" id="PF00590">
    <property type="entry name" value="TP_methylase"/>
    <property type="match status" value="1"/>
</dbReference>
<dbReference type="InterPro" id="IPR006363">
    <property type="entry name" value="Cbl_synth_CobJ/CibH_dom"/>
</dbReference>
<dbReference type="EMBL" id="NMUF01000010">
    <property type="protein sequence ID" value="RFA99137.1"/>
    <property type="molecule type" value="Genomic_DNA"/>
</dbReference>
<dbReference type="SUPFAM" id="SSF53790">
    <property type="entry name" value="Tetrapyrrole methylase"/>
    <property type="match status" value="1"/>
</dbReference>
<dbReference type="NCBIfam" id="NF004423">
    <property type="entry name" value="PRK05765.1"/>
    <property type="match status" value="1"/>
</dbReference>
<evidence type="ECO:0000259" key="6">
    <source>
        <dbReference type="Pfam" id="PF00590"/>
    </source>
</evidence>
<protein>
    <submittedName>
        <fullName evidence="8">Precorrin-3B C(17)-methyltransferase</fullName>
    </submittedName>
</protein>
<evidence type="ECO:0000256" key="2">
    <source>
        <dbReference type="ARBA" id="ARBA00022573"/>
    </source>
</evidence>
<evidence type="ECO:0000256" key="1">
    <source>
        <dbReference type="ARBA" id="ARBA00004953"/>
    </source>
</evidence>
<name>A0A371R4X0_9CREN</name>
<evidence type="ECO:0000313" key="7">
    <source>
        <dbReference type="EMBL" id="RFA94846.1"/>
    </source>
</evidence>
<proteinExistence type="predicted"/>
<sequence>MRGRLRIVGIGPGDPSVRTFRAVEAIKESEVVVGYETYIGLIKDLLEGKEVIPAKMRQEIFRAEISISKALEGRKVALVSDGDPNVYGMAPLVFELMAKRGVEMDVEVVPGVTAALAAAAKLGAPLGSDFAVINLSDLLTPREAILRRVKAAAEADFVLVFYNPIDSGLTKAALEVVRSVRGDSTPVGLVKNAYRQGEEVRITALGEVDMDWIDMRTTIIVGNSETFTWRGYLITPRGYSNKYRL</sequence>
<comment type="caution">
    <text evidence="8">The sequence shown here is derived from an EMBL/GenBank/DDBJ whole genome shotgun (WGS) entry which is preliminary data.</text>
</comment>
<dbReference type="NCBIfam" id="TIGR01466">
    <property type="entry name" value="cobJ_cbiH"/>
    <property type="match status" value="1"/>
</dbReference>
<accession>A0A371R4X0</accession>
<dbReference type="RefSeq" id="WP_116421512.1">
    <property type="nucleotide sequence ID" value="NZ_NMUE01000031.1"/>
</dbReference>
<dbReference type="GO" id="GO:0008168">
    <property type="term" value="F:methyltransferase activity"/>
    <property type="evidence" value="ECO:0007669"/>
    <property type="project" value="UniProtKB-KW"/>
</dbReference>
<organism evidence="8 9">
    <name type="scientific">Pyrobaculum aerophilum</name>
    <dbReference type="NCBI Taxonomy" id="13773"/>
    <lineage>
        <taxon>Archaea</taxon>
        <taxon>Thermoproteota</taxon>
        <taxon>Thermoprotei</taxon>
        <taxon>Thermoproteales</taxon>
        <taxon>Thermoproteaceae</taxon>
        <taxon>Pyrobaculum</taxon>
    </lineage>
</organism>
<dbReference type="Gene3D" id="3.30.950.10">
    <property type="entry name" value="Methyltransferase, Cobalt-precorrin-4 Transmethylase, Domain 2"/>
    <property type="match status" value="1"/>
</dbReference>
<keyword evidence="3 8" id="KW-0489">Methyltransferase</keyword>
<dbReference type="InterPro" id="IPR051810">
    <property type="entry name" value="Precorrin_MeTrfase"/>
</dbReference>
<evidence type="ECO:0000313" key="9">
    <source>
        <dbReference type="Proteomes" id="UP000256877"/>
    </source>
</evidence>
<dbReference type="Proteomes" id="UP000256877">
    <property type="component" value="Unassembled WGS sequence"/>
</dbReference>